<dbReference type="PROSITE" id="PS51257">
    <property type="entry name" value="PROKAR_LIPOPROTEIN"/>
    <property type="match status" value="1"/>
</dbReference>
<feature type="compositionally biased region" description="Polar residues" evidence="1">
    <location>
        <begin position="51"/>
        <end position="87"/>
    </location>
</feature>
<reference evidence="3 4" key="1">
    <citation type="submission" date="2023-07" db="EMBL/GenBank/DDBJ databases">
        <title>Genomic Encyclopedia of Type Strains, Phase IV (KMG-IV): sequencing the most valuable type-strain genomes for metagenomic binning, comparative biology and taxonomic classification.</title>
        <authorList>
            <person name="Goeker M."/>
        </authorList>
    </citation>
    <scope>NUCLEOTIDE SEQUENCE [LARGE SCALE GENOMIC DNA]</scope>
    <source>
        <strain evidence="3 4">DSM 22170</strain>
    </source>
</reference>
<protein>
    <recommendedName>
        <fullName evidence="5">DUF4352 domain-containing protein</fullName>
    </recommendedName>
</protein>
<feature type="signal peptide" evidence="2">
    <location>
        <begin position="1"/>
        <end position="19"/>
    </location>
</feature>
<dbReference type="EMBL" id="JAVDQH010000001">
    <property type="protein sequence ID" value="MDR6242131.1"/>
    <property type="molecule type" value="Genomic_DNA"/>
</dbReference>
<keyword evidence="4" id="KW-1185">Reference proteome</keyword>
<comment type="caution">
    <text evidence="3">The sequence shown here is derived from an EMBL/GenBank/DDBJ whole genome shotgun (WGS) entry which is preliminary data.</text>
</comment>
<accession>A0ABU1ITA7</accession>
<feature type="region of interest" description="Disordered" evidence="1">
    <location>
        <begin position="26"/>
        <end position="100"/>
    </location>
</feature>
<evidence type="ECO:0000313" key="3">
    <source>
        <dbReference type="EMBL" id="MDR6242131.1"/>
    </source>
</evidence>
<evidence type="ECO:0000256" key="1">
    <source>
        <dbReference type="SAM" id="MobiDB-lite"/>
    </source>
</evidence>
<keyword evidence="2" id="KW-0732">Signal</keyword>
<gene>
    <name evidence="3" type="ORF">JOC58_000015</name>
</gene>
<evidence type="ECO:0008006" key="5">
    <source>
        <dbReference type="Google" id="ProtNLM"/>
    </source>
</evidence>
<proteinExistence type="predicted"/>
<organism evidence="3 4">
    <name type="scientific">Paenibacillus hunanensis</name>
    <dbReference type="NCBI Taxonomy" id="539262"/>
    <lineage>
        <taxon>Bacteria</taxon>
        <taxon>Bacillati</taxon>
        <taxon>Bacillota</taxon>
        <taxon>Bacilli</taxon>
        <taxon>Bacillales</taxon>
        <taxon>Paenibacillaceae</taxon>
        <taxon>Paenibacillus</taxon>
    </lineage>
</organism>
<dbReference type="RefSeq" id="WP_188774632.1">
    <property type="nucleotide sequence ID" value="NZ_BMMB01000003.1"/>
</dbReference>
<name>A0ABU1ITA7_9BACL</name>
<sequence>MNKPTIPVACLLLSGIVLLSGCGNQAKRTDTASQPASNESSSATNSSTSNMTGDQETSPPSATSGEDAAATNTGSDHDASSGNLSNEASSDPSTDSDSAASSKDILIIIDQTEKPIENAGMFNFSIQHLPEGYRLDKMSWTGKGKAIVNTYEQTIENGGTGGPKNGSFYISGDGQFSGFSYPESRKGEQGVVAFTFVNDAGHELKWEKQIVLK</sequence>
<evidence type="ECO:0000313" key="4">
    <source>
        <dbReference type="Proteomes" id="UP001185028"/>
    </source>
</evidence>
<evidence type="ECO:0000256" key="2">
    <source>
        <dbReference type="SAM" id="SignalP"/>
    </source>
</evidence>
<feature type="compositionally biased region" description="Low complexity" evidence="1">
    <location>
        <begin position="36"/>
        <end position="50"/>
    </location>
</feature>
<feature type="compositionally biased region" description="Low complexity" evidence="1">
    <location>
        <begin position="88"/>
        <end position="100"/>
    </location>
</feature>
<feature type="chain" id="PRO_5046510403" description="DUF4352 domain-containing protein" evidence="2">
    <location>
        <begin position="20"/>
        <end position="213"/>
    </location>
</feature>
<dbReference type="Proteomes" id="UP001185028">
    <property type="component" value="Unassembled WGS sequence"/>
</dbReference>